<dbReference type="FunFam" id="1.10.10.10:FF:000214">
    <property type="entry name" value="Methylated-DNA--protein-cysteine methyltransferase"/>
    <property type="match status" value="1"/>
</dbReference>
<sequence>MSQRNLSTLTIESPLGSLEIHFDSDFVYEVRWIKEKKTTASVIRYSHHESLAEEIIRQFNGYWKGSLFYFNLPLNISKAPPFYRQVWSALCDIPYGNTVSYRDIARKVGKPEAARAVGNACAANPFAVVIPCHRVVKSDGSPGKYSATGGTELKKKLILFEKRHLPKKHSI</sequence>
<keyword evidence="7" id="KW-0234">DNA repair</keyword>
<dbReference type="SUPFAM" id="SSF46767">
    <property type="entry name" value="Methylated DNA-protein cysteine methyltransferase, C-terminal domain"/>
    <property type="match status" value="1"/>
</dbReference>
<dbReference type="EMBL" id="DQZW01000171">
    <property type="protein sequence ID" value="HDL89974.1"/>
    <property type="molecule type" value="Genomic_DNA"/>
</dbReference>
<dbReference type="Gene3D" id="1.10.10.10">
    <property type="entry name" value="Winged helix-like DNA-binding domain superfamily/Winged helix DNA-binding domain"/>
    <property type="match status" value="1"/>
</dbReference>
<comment type="similarity">
    <text evidence="2">Belongs to the MGMT family.</text>
</comment>
<gene>
    <name evidence="10" type="ORF">ENG14_03625</name>
</gene>
<dbReference type="GO" id="GO:0003908">
    <property type="term" value="F:methylated-DNA-[protein]-cysteine S-methyltransferase activity"/>
    <property type="evidence" value="ECO:0007669"/>
    <property type="project" value="UniProtKB-EC"/>
</dbReference>
<proteinExistence type="inferred from homology"/>
<keyword evidence="6" id="KW-0227">DNA damage</keyword>
<comment type="caution">
    <text evidence="10">The sequence shown here is derived from an EMBL/GenBank/DDBJ whole genome shotgun (WGS) entry which is preliminary data.</text>
</comment>
<keyword evidence="5" id="KW-0808">Transferase</keyword>
<dbReference type="Gene3D" id="3.30.160.70">
    <property type="entry name" value="Methylated DNA-protein cysteine methyltransferase domain"/>
    <property type="match status" value="1"/>
</dbReference>
<dbReference type="AlphaFoldDB" id="A0A7C0WS12"/>
<dbReference type="NCBIfam" id="TIGR00589">
    <property type="entry name" value="ogt"/>
    <property type="match status" value="1"/>
</dbReference>
<keyword evidence="4" id="KW-0489">Methyltransferase</keyword>
<protein>
    <recommendedName>
        <fullName evidence="3">methylated-DNA--[protein]-cysteine S-methyltransferase</fullName>
        <ecNumber evidence="3">2.1.1.63</ecNumber>
    </recommendedName>
</protein>
<dbReference type="InterPro" id="IPR001497">
    <property type="entry name" value="MethylDNA_cys_MeTrfase_AS"/>
</dbReference>
<evidence type="ECO:0000256" key="4">
    <source>
        <dbReference type="ARBA" id="ARBA00022603"/>
    </source>
</evidence>
<evidence type="ECO:0000256" key="7">
    <source>
        <dbReference type="ARBA" id="ARBA00023204"/>
    </source>
</evidence>
<dbReference type="PANTHER" id="PTHR10815">
    <property type="entry name" value="METHYLATED-DNA--PROTEIN-CYSTEINE METHYLTRANSFERASE"/>
    <property type="match status" value="1"/>
</dbReference>
<dbReference type="CDD" id="cd06445">
    <property type="entry name" value="ATase"/>
    <property type="match status" value="1"/>
</dbReference>
<feature type="domain" description="Methylated-DNA-[protein]-cysteine S-methyltransferase DNA binding" evidence="9">
    <location>
        <begin position="81"/>
        <end position="162"/>
    </location>
</feature>
<dbReference type="GO" id="GO:0032259">
    <property type="term" value="P:methylation"/>
    <property type="evidence" value="ECO:0007669"/>
    <property type="project" value="UniProtKB-KW"/>
</dbReference>
<dbReference type="GO" id="GO:0006281">
    <property type="term" value="P:DNA repair"/>
    <property type="evidence" value="ECO:0007669"/>
    <property type="project" value="UniProtKB-KW"/>
</dbReference>
<reference evidence="10" key="1">
    <citation type="journal article" date="2020" name="mSystems">
        <title>Genome- and Community-Level Interaction Insights into Carbon Utilization and Element Cycling Functions of Hydrothermarchaeota in Hydrothermal Sediment.</title>
        <authorList>
            <person name="Zhou Z."/>
            <person name="Liu Y."/>
            <person name="Xu W."/>
            <person name="Pan J."/>
            <person name="Luo Z.H."/>
            <person name="Li M."/>
        </authorList>
    </citation>
    <scope>NUCLEOTIDE SEQUENCE [LARGE SCALE GENOMIC DNA]</scope>
    <source>
        <strain evidence="10">HyVt-19</strain>
    </source>
</reference>
<evidence type="ECO:0000259" key="9">
    <source>
        <dbReference type="Pfam" id="PF01035"/>
    </source>
</evidence>
<dbReference type="PANTHER" id="PTHR10815:SF5">
    <property type="entry name" value="METHYLATED-DNA--PROTEIN-CYSTEINE METHYLTRANSFERASE"/>
    <property type="match status" value="1"/>
</dbReference>
<dbReference type="Pfam" id="PF01035">
    <property type="entry name" value="DNA_binding_1"/>
    <property type="match status" value="1"/>
</dbReference>
<evidence type="ECO:0000256" key="8">
    <source>
        <dbReference type="ARBA" id="ARBA00049348"/>
    </source>
</evidence>
<dbReference type="Proteomes" id="UP000886355">
    <property type="component" value="Unassembled WGS sequence"/>
</dbReference>
<dbReference type="InterPro" id="IPR036217">
    <property type="entry name" value="MethylDNA_cys_MeTrfase_DNAb"/>
</dbReference>
<dbReference type="EC" id="2.1.1.63" evidence="3"/>
<name>A0A7C0WS12_9BACT</name>
<comment type="catalytic activity">
    <reaction evidence="8">
        <text>a 6-O-methyl-2'-deoxyguanosine in DNA + L-cysteinyl-[protein] = S-methyl-L-cysteinyl-[protein] + a 2'-deoxyguanosine in DNA</text>
        <dbReference type="Rhea" id="RHEA:24000"/>
        <dbReference type="Rhea" id="RHEA-COMP:10131"/>
        <dbReference type="Rhea" id="RHEA-COMP:10132"/>
        <dbReference type="Rhea" id="RHEA-COMP:11367"/>
        <dbReference type="Rhea" id="RHEA-COMP:11368"/>
        <dbReference type="ChEBI" id="CHEBI:29950"/>
        <dbReference type="ChEBI" id="CHEBI:82612"/>
        <dbReference type="ChEBI" id="CHEBI:85445"/>
        <dbReference type="ChEBI" id="CHEBI:85448"/>
        <dbReference type="EC" id="2.1.1.63"/>
    </reaction>
</comment>
<dbReference type="PROSITE" id="PS00374">
    <property type="entry name" value="MGMT"/>
    <property type="match status" value="1"/>
</dbReference>
<dbReference type="InterPro" id="IPR036631">
    <property type="entry name" value="MGMT_N_sf"/>
</dbReference>
<evidence type="ECO:0000256" key="1">
    <source>
        <dbReference type="ARBA" id="ARBA00001286"/>
    </source>
</evidence>
<evidence type="ECO:0000256" key="3">
    <source>
        <dbReference type="ARBA" id="ARBA00011918"/>
    </source>
</evidence>
<accession>A0A7C0WS12</accession>
<dbReference type="InterPro" id="IPR014048">
    <property type="entry name" value="MethylDNA_cys_MeTrfase_DNA-bd"/>
</dbReference>
<evidence type="ECO:0000256" key="6">
    <source>
        <dbReference type="ARBA" id="ARBA00022763"/>
    </source>
</evidence>
<evidence type="ECO:0000256" key="2">
    <source>
        <dbReference type="ARBA" id="ARBA00008711"/>
    </source>
</evidence>
<evidence type="ECO:0000256" key="5">
    <source>
        <dbReference type="ARBA" id="ARBA00022679"/>
    </source>
</evidence>
<dbReference type="SUPFAM" id="SSF53155">
    <property type="entry name" value="Methylated DNA-protein cysteine methyltransferase domain"/>
    <property type="match status" value="1"/>
</dbReference>
<organism evidence="10">
    <name type="scientific">Thermodesulforhabdus norvegica</name>
    <dbReference type="NCBI Taxonomy" id="39841"/>
    <lineage>
        <taxon>Bacteria</taxon>
        <taxon>Pseudomonadati</taxon>
        <taxon>Thermodesulfobacteriota</taxon>
        <taxon>Syntrophobacteria</taxon>
        <taxon>Syntrophobacterales</taxon>
        <taxon>Thermodesulforhabdaceae</taxon>
        <taxon>Thermodesulforhabdus</taxon>
    </lineage>
</organism>
<dbReference type="InterPro" id="IPR036388">
    <property type="entry name" value="WH-like_DNA-bd_sf"/>
</dbReference>
<evidence type="ECO:0000313" key="10">
    <source>
        <dbReference type="EMBL" id="HDL89974.1"/>
    </source>
</evidence>
<comment type="catalytic activity">
    <reaction evidence="1">
        <text>a 4-O-methyl-thymidine in DNA + L-cysteinyl-[protein] = a thymidine in DNA + S-methyl-L-cysteinyl-[protein]</text>
        <dbReference type="Rhea" id="RHEA:53428"/>
        <dbReference type="Rhea" id="RHEA-COMP:10131"/>
        <dbReference type="Rhea" id="RHEA-COMP:10132"/>
        <dbReference type="Rhea" id="RHEA-COMP:13555"/>
        <dbReference type="Rhea" id="RHEA-COMP:13556"/>
        <dbReference type="ChEBI" id="CHEBI:29950"/>
        <dbReference type="ChEBI" id="CHEBI:82612"/>
        <dbReference type="ChEBI" id="CHEBI:137386"/>
        <dbReference type="ChEBI" id="CHEBI:137387"/>
        <dbReference type="EC" id="2.1.1.63"/>
    </reaction>
</comment>